<keyword evidence="5" id="KW-0804">Transcription</keyword>
<evidence type="ECO:0000256" key="6">
    <source>
        <dbReference type="PROSITE-ProRule" id="PRU00169"/>
    </source>
</evidence>
<evidence type="ECO:0000259" key="7">
    <source>
        <dbReference type="PROSITE" id="PS50043"/>
    </source>
</evidence>
<dbReference type="GO" id="GO:0003677">
    <property type="term" value="F:DNA binding"/>
    <property type="evidence" value="ECO:0007669"/>
    <property type="project" value="UniProtKB-KW"/>
</dbReference>
<evidence type="ECO:0000256" key="2">
    <source>
        <dbReference type="ARBA" id="ARBA00022553"/>
    </source>
</evidence>
<keyword evidence="4" id="KW-0238">DNA-binding</keyword>
<dbReference type="InterPro" id="IPR001789">
    <property type="entry name" value="Sig_transdc_resp-reg_receiver"/>
</dbReference>
<proteinExistence type="predicted"/>
<dbReference type="SUPFAM" id="SSF46894">
    <property type="entry name" value="C-terminal effector domain of the bipartite response regulators"/>
    <property type="match status" value="1"/>
</dbReference>
<comment type="subcellular location">
    <subcellularLocation>
        <location evidence="1">Cytoplasm</location>
    </subcellularLocation>
</comment>
<dbReference type="SUPFAM" id="SSF52172">
    <property type="entry name" value="CheY-like"/>
    <property type="match status" value="1"/>
</dbReference>
<dbReference type="Gene3D" id="3.40.50.2300">
    <property type="match status" value="1"/>
</dbReference>
<dbReference type="InterPro" id="IPR058245">
    <property type="entry name" value="NreC/VraR/RcsB-like_REC"/>
</dbReference>
<gene>
    <name evidence="9" type="ORF">U473_07525</name>
</gene>
<evidence type="ECO:0000256" key="3">
    <source>
        <dbReference type="ARBA" id="ARBA00023015"/>
    </source>
</evidence>
<evidence type="ECO:0000313" key="9">
    <source>
        <dbReference type="EMBL" id="KXG45041.1"/>
    </source>
</evidence>
<reference evidence="9 10" key="1">
    <citation type="submission" date="2016-02" db="EMBL/GenBank/DDBJ databases">
        <title>Draft Genome for Tepidibacillus decaturensis nov. sp. Strain Z9, an Anaerobic, Moderately Thermophilic and Heterotrophic Bacterium from Deep Subsurface of the Illinois Basin, USA.</title>
        <authorList>
            <person name="Dong Y."/>
            <person name="Chang J.Y."/>
            <person name="Sanford R."/>
            <person name="Fouke B.W."/>
        </authorList>
    </citation>
    <scope>NUCLEOTIDE SEQUENCE [LARGE SCALE GENOMIC DNA]</scope>
    <source>
        <strain evidence="9 10">Z9</strain>
    </source>
</reference>
<dbReference type="SMART" id="SM00448">
    <property type="entry name" value="REC"/>
    <property type="match status" value="1"/>
</dbReference>
<dbReference type="GO" id="GO:0000160">
    <property type="term" value="P:phosphorelay signal transduction system"/>
    <property type="evidence" value="ECO:0007669"/>
    <property type="project" value="InterPro"/>
</dbReference>
<evidence type="ECO:0000259" key="8">
    <source>
        <dbReference type="PROSITE" id="PS50110"/>
    </source>
</evidence>
<dbReference type="PRINTS" id="PR00038">
    <property type="entry name" value="HTHLUXR"/>
</dbReference>
<feature type="domain" description="HTH luxR-type" evidence="7">
    <location>
        <begin position="129"/>
        <end position="194"/>
    </location>
</feature>
<dbReference type="InterPro" id="IPR016032">
    <property type="entry name" value="Sig_transdc_resp-reg_C-effctor"/>
</dbReference>
<dbReference type="AlphaFoldDB" id="A0A135L7U2"/>
<evidence type="ECO:0000256" key="4">
    <source>
        <dbReference type="ARBA" id="ARBA00023125"/>
    </source>
</evidence>
<keyword evidence="3" id="KW-0805">Transcription regulation</keyword>
<evidence type="ECO:0000256" key="5">
    <source>
        <dbReference type="ARBA" id="ARBA00023163"/>
    </source>
</evidence>
<sequence>MMLMNAQTDMEVVGEAADGNEGINKALELKPDVVLMDLSMPYGKDGFFATAELKKEMPHLSVLILTMHDDDEYLFRGLKAGASGYILKSAPSQELLHAIRTVRKGEAYLYPTATKRLIEGYLNFAEKEEQDSLDLLSSREKEVLSFVALGYSNKEIADKLVISVKTVENHKAKIMEKLQLTTRPQLVKFAIKKGLLDLDE</sequence>
<dbReference type="STRING" id="1413211.U473_07525"/>
<protein>
    <submittedName>
        <fullName evidence="9">Two-component system response regulator</fullName>
    </submittedName>
</protein>
<dbReference type="GO" id="GO:0006355">
    <property type="term" value="P:regulation of DNA-templated transcription"/>
    <property type="evidence" value="ECO:0007669"/>
    <property type="project" value="InterPro"/>
</dbReference>
<dbReference type="EMBL" id="LSKU01000001">
    <property type="protein sequence ID" value="KXG45041.1"/>
    <property type="molecule type" value="Genomic_DNA"/>
</dbReference>
<dbReference type="PANTHER" id="PTHR43214">
    <property type="entry name" value="TWO-COMPONENT RESPONSE REGULATOR"/>
    <property type="match status" value="1"/>
</dbReference>
<dbReference type="InterPro" id="IPR011006">
    <property type="entry name" value="CheY-like_superfamily"/>
</dbReference>
<name>A0A135L7U2_9BACI</name>
<dbReference type="InterPro" id="IPR039420">
    <property type="entry name" value="WalR-like"/>
</dbReference>
<dbReference type="PROSITE" id="PS50043">
    <property type="entry name" value="HTH_LUXR_2"/>
    <property type="match status" value="1"/>
</dbReference>
<evidence type="ECO:0000256" key="1">
    <source>
        <dbReference type="ARBA" id="ARBA00004496"/>
    </source>
</evidence>
<comment type="caution">
    <text evidence="9">The sequence shown here is derived from an EMBL/GenBank/DDBJ whole genome shotgun (WGS) entry which is preliminary data.</text>
</comment>
<dbReference type="Pfam" id="PF00196">
    <property type="entry name" value="GerE"/>
    <property type="match status" value="1"/>
</dbReference>
<keyword evidence="2 6" id="KW-0597">Phosphoprotein</keyword>
<dbReference type="GO" id="GO:0005737">
    <property type="term" value="C:cytoplasm"/>
    <property type="evidence" value="ECO:0007669"/>
    <property type="project" value="UniProtKB-SubCell"/>
</dbReference>
<dbReference type="CDD" id="cd06170">
    <property type="entry name" value="LuxR_C_like"/>
    <property type="match status" value="1"/>
</dbReference>
<accession>A0A135L7U2</accession>
<keyword evidence="10" id="KW-1185">Reference proteome</keyword>
<feature type="modified residue" description="4-aspartylphosphate" evidence="6">
    <location>
        <position position="37"/>
    </location>
</feature>
<dbReference type="Proteomes" id="UP000070352">
    <property type="component" value="Unassembled WGS sequence"/>
</dbReference>
<dbReference type="SMART" id="SM00421">
    <property type="entry name" value="HTH_LUXR"/>
    <property type="match status" value="1"/>
</dbReference>
<evidence type="ECO:0000313" key="10">
    <source>
        <dbReference type="Proteomes" id="UP000070352"/>
    </source>
</evidence>
<dbReference type="InterPro" id="IPR000792">
    <property type="entry name" value="Tscrpt_reg_LuxR_C"/>
</dbReference>
<feature type="domain" description="Response regulatory" evidence="8">
    <location>
        <begin position="1"/>
        <end position="103"/>
    </location>
</feature>
<dbReference type="Pfam" id="PF00072">
    <property type="entry name" value="Response_reg"/>
    <property type="match status" value="1"/>
</dbReference>
<dbReference type="CDD" id="cd17535">
    <property type="entry name" value="REC_NarL-like"/>
    <property type="match status" value="1"/>
</dbReference>
<dbReference type="OrthoDB" id="9780153at2"/>
<dbReference type="PROSITE" id="PS50110">
    <property type="entry name" value="RESPONSE_REGULATORY"/>
    <property type="match status" value="1"/>
</dbReference>
<dbReference type="PANTHER" id="PTHR43214:SF37">
    <property type="entry name" value="TRANSCRIPTIONAL REGULATORY PROTEIN YDFI"/>
    <property type="match status" value="1"/>
</dbReference>
<organism evidence="9 10">
    <name type="scientific">Tepidibacillus decaturensis</name>
    <dbReference type="NCBI Taxonomy" id="1413211"/>
    <lineage>
        <taxon>Bacteria</taxon>
        <taxon>Bacillati</taxon>
        <taxon>Bacillota</taxon>
        <taxon>Bacilli</taxon>
        <taxon>Bacillales</taxon>
        <taxon>Bacillaceae</taxon>
        <taxon>Tepidibacillus</taxon>
    </lineage>
</organism>